<proteinExistence type="predicted"/>
<dbReference type="PATRIC" id="fig|1807.13.peg.4135"/>
<dbReference type="Proteomes" id="UP000034150">
    <property type="component" value="Unassembled WGS sequence"/>
</dbReference>
<dbReference type="OrthoDB" id="4381799at2"/>
<accession>A0A0M2JVW0</accession>
<comment type="caution">
    <text evidence="3">The sequence shown here is derived from an EMBL/GenBank/DDBJ whole genome shotgun (WGS) entry which is preliminary data.</text>
</comment>
<keyword evidence="2" id="KW-0472">Membrane</keyword>
<gene>
    <name evidence="3" type="ORF">WN67_26585</name>
</gene>
<dbReference type="EMBL" id="LAUZ02000054">
    <property type="protein sequence ID" value="KKE98947.1"/>
    <property type="molecule type" value="Genomic_DNA"/>
</dbReference>
<evidence type="ECO:0000256" key="1">
    <source>
        <dbReference type="SAM" id="MobiDB-lite"/>
    </source>
</evidence>
<keyword evidence="2" id="KW-1133">Transmembrane helix</keyword>
<keyword evidence="4" id="KW-1185">Reference proteome</keyword>
<feature type="region of interest" description="Disordered" evidence="1">
    <location>
        <begin position="1"/>
        <end position="48"/>
    </location>
</feature>
<protein>
    <submittedName>
        <fullName evidence="3">Uncharacterized protein</fullName>
    </submittedName>
</protein>
<dbReference type="Pfam" id="PF20088">
    <property type="entry name" value="DUF6480"/>
    <property type="match status" value="1"/>
</dbReference>
<feature type="compositionally biased region" description="Polar residues" evidence="1">
    <location>
        <begin position="37"/>
        <end position="48"/>
    </location>
</feature>
<dbReference type="RefSeq" id="WP_046366075.1">
    <property type="nucleotide sequence ID" value="NZ_CALTXN010000008.1"/>
</dbReference>
<name>A0A0M2JVW0_9MYCO</name>
<reference evidence="3 4" key="1">
    <citation type="journal article" date="2015" name="Genome Announc.">
        <title>Draft Genome Sequence of Mycobacterium obuense Strain UC1, Isolated from Patient Sputum.</title>
        <authorList>
            <person name="Greninger A.L."/>
            <person name="Cunningham G."/>
            <person name="Hsu E.D."/>
            <person name="Yu J.M."/>
            <person name="Chiu C.Y."/>
            <person name="Miller S."/>
        </authorList>
    </citation>
    <scope>NUCLEOTIDE SEQUENCE [LARGE SCALE GENOMIC DNA]</scope>
    <source>
        <strain evidence="3 4">UC1</strain>
    </source>
</reference>
<sequence length="91" mass="9212">MAASGEHSTALPPDPEPSDTTGLAEGGSVQPGDTPPDSGSLSASANQNPLPKHRFTPVAIAGMAAAALIAVLFLVVAVVYGLQVFGLMDRW</sequence>
<keyword evidence="2" id="KW-0812">Transmembrane</keyword>
<evidence type="ECO:0000313" key="4">
    <source>
        <dbReference type="Proteomes" id="UP000034150"/>
    </source>
</evidence>
<evidence type="ECO:0000313" key="3">
    <source>
        <dbReference type="EMBL" id="KKE98947.1"/>
    </source>
</evidence>
<evidence type="ECO:0000256" key="2">
    <source>
        <dbReference type="SAM" id="Phobius"/>
    </source>
</evidence>
<organism evidence="3 4">
    <name type="scientific">Mycolicibacterium obuense</name>
    <dbReference type="NCBI Taxonomy" id="1807"/>
    <lineage>
        <taxon>Bacteria</taxon>
        <taxon>Bacillati</taxon>
        <taxon>Actinomycetota</taxon>
        <taxon>Actinomycetes</taxon>
        <taxon>Mycobacteriales</taxon>
        <taxon>Mycobacteriaceae</taxon>
        <taxon>Mycolicibacterium</taxon>
    </lineage>
</organism>
<dbReference type="AlphaFoldDB" id="A0A0M2JVW0"/>
<dbReference type="InterPro" id="IPR045512">
    <property type="entry name" value="DUF6480"/>
</dbReference>
<feature type="transmembrane region" description="Helical" evidence="2">
    <location>
        <begin position="58"/>
        <end position="82"/>
    </location>
</feature>